<dbReference type="AlphaFoldDB" id="A0AAU6WNT7"/>
<dbReference type="Proteomes" id="UP001463665">
    <property type="component" value="Chromosome"/>
</dbReference>
<keyword evidence="2" id="KW-0732">Signal</keyword>
<dbReference type="RefSeq" id="WP_294197964.1">
    <property type="nucleotide sequence ID" value="NZ_CP154834.1"/>
</dbReference>
<organism evidence="3 4">
    <name type="scientific">Chryseobacterium endophyticum</name>
    <dbReference type="NCBI Taxonomy" id="1854762"/>
    <lineage>
        <taxon>Bacteria</taxon>
        <taxon>Pseudomonadati</taxon>
        <taxon>Bacteroidota</taxon>
        <taxon>Flavobacteriia</taxon>
        <taxon>Flavobacteriales</taxon>
        <taxon>Weeksellaceae</taxon>
        <taxon>Chryseobacterium group</taxon>
        <taxon>Chryseobacterium</taxon>
    </lineage>
</organism>
<feature type="signal peptide" evidence="2">
    <location>
        <begin position="1"/>
        <end position="19"/>
    </location>
</feature>
<feature type="region of interest" description="Disordered" evidence="1">
    <location>
        <begin position="98"/>
        <end position="120"/>
    </location>
</feature>
<accession>A0AAU6WNT7</accession>
<reference evidence="3 4" key="1">
    <citation type="submission" date="2024-04" db="EMBL/GenBank/DDBJ databases">
        <title>Genome sequencing and assembly of rice foliar adapted Chryseobacterium endophyticum OsEnb-ALM-A6.</title>
        <authorList>
            <person name="Kumar S."/>
            <person name="Javed M."/>
            <person name="Chouhan V."/>
            <person name="Charishma K."/>
            <person name="Patel A."/>
            <person name="Kumar M."/>
            <person name="Sahu K.P."/>
            <person name="Kumar A."/>
        </authorList>
    </citation>
    <scope>NUCLEOTIDE SEQUENCE [LARGE SCALE GENOMIC DNA]</scope>
    <source>
        <strain evidence="3 4">OsEnb-ALM-A6</strain>
    </source>
</reference>
<evidence type="ECO:0000256" key="2">
    <source>
        <dbReference type="SAM" id="SignalP"/>
    </source>
</evidence>
<feature type="chain" id="PRO_5043671990" description="Lipoprotein" evidence="2">
    <location>
        <begin position="20"/>
        <end position="159"/>
    </location>
</feature>
<protein>
    <recommendedName>
        <fullName evidence="5">Lipoprotein</fullName>
    </recommendedName>
</protein>
<dbReference type="EMBL" id="CP154834">
    <property type="protein sequence ID" value="XAO74436.1"/>
    <property type="molecule type" value="Genomic_DNA"/>
</dbReference>
<keyword evidence="4" id="KW-1185">Reference proteome</keyword>
<gene>
    <name evidence="3" type="ORF">AAFP95_23055</name>
</gene>
<evidence type="ECO:0000313" key="3">
    <source>
        <dbReference type="EMBL" id="XAO74436.1"/>
    </source>
</evidence>
<evidence type="ECO:0000313" key="4">
    <source>
        <dbReference type="Proteomes" id="UP001463665"/>
    </source>
</evidence>
<evidence type="ECO:0000256" key="1">
    <source>
        <dbReference type="SAM" id="MobiDB-lite"/>
    </source>
</evidence>
<sequence>MNNQIFIILFWMLAFSCKAPVSSVYQDDVTLISAQKSEWFGGRPGIRGAMYTVILKPKNSKDYIKVKSFKAEGNTVPFTQTNSGNVVTVKGNFQITDKTDMPDYSPPGSSVKRPEKQSNTNPKENWIEYLINNSKRKYRIMIPKFNSIEPEGELIPRRP</sequence>
<name>A0AAU6WNT7_9FLAO</name>
<proteinExistence type="predicted"/>
<evidence type="ECO:0008006" key="5">
    <source>
        <dbReference type="Google" id="ProtNLM"/>
    </source>
</evidence>